<dbReference type="NCBIfam" id="TIGR00552">
    <property type="entry name" value="nadE"/>
    <property type="match status" value="1"/>
</dbReference>
<evidence type="ECO:0000256" key="5">
    <source>
        <dbReference type="ARBA" id="ARBA00022741"/>
    </source>
</evidence>
<evidence type="ECO:0000313" key="18">
    <source>
        <dbReference type="Proteomes" id="UP000490386"/>
    </source>
</evidence>
<dbReference type="RefSeq" id="WP_151424715.1">
    <property type="nucleotide sequence ID" value="NZ_WBJX01000006.1"/>
</dbReference>
<evidence type="ECO:0000256" key="4">
    <source>
        <dbReference type="ARBA" id="ARBA00022723"/>
    </source>
</evidence>
<proteinExistence type="inferred from homology"/>
<evidence type="ECO:0000256" key="9">
    <source>
        <dbReference type="ARBA" id="ARBA00051206"/>
    </source>
</evidence>
<protein>
    <recommendedName>
        <fullName evidence="12 13">NH(3)-dependent NAD(+) synthetase</fullName>
        <ecNumber evidence="11 13">6.3.1.5</ecNumber>
    </recommendedName>
</protein>
<keyword evidence="4 13" id="KW-0479">Metal-binding</keyword>
<evidence type="ECO:0000256" key="7">
    <source>
        <dbReference type="ARBA" id="ARBA00022842"/>
    </source>
</evidence>
<evidence type="ECO:0000256" key="13">
    <source>
        <dbReference type="HAMAP-Rule" id="MF_00193"/>
    </source>
</evidence>
<dbReference type="InterPro" id="IPR022926">
    <property type="entry name" value="NH(3)-dep_NAD(+)_synth"/>
</dbReference>
<feature type="binding site" description="in other chain" evidence="13">
    <location>
        <position position="171"/>
    </location>
    <ligand>
        <name>deamido-NAD(+)</name>
        <dbReference type="ChEBI" id="CHEBI:58437"/>
        <note>ligand shared between two neighboring subunits</note>
    </ligand>
</feature>
<feature type="binding site" evidence="13">
    <location>
        <position position="187"/>
    </location>
    <ligand>
        <name>ATP</name>
        <dbReference type="ChEBI" id="CHEBI:30616"/>
    </ligand>
</feature>
<comment type="pathway">
    <text evidence="13">Cofactor biosynthesis; NAD(+) biosynthesis; NAD(+) from deamido-NAD(+) (ammonia route): step 1/1.</text>
</comment>
<comment type="similarity">
    <text evidence="1 13 14">Belongs to the NAD synthetase family.</text>
</comment>
<comment type="catalytic activity">
    <reaction evidence="9 13 15">
        <text>deamido-NAD(+) + NH4(+) + ATP = AMP + diphosphate + NAD(+) + H(+)</text>
        <dbReference type="Rhea" id="RHEA:21188"/>
        <dbReference type="ChEBI" id="CHEBI:15378"/>
        <dbReference type="ChEBI" id="CHEBI:28938"/>
        <dbReference type="ChEBI" id="CHEBI:30616"/>
        <dbReference type="ChEBI" id="CHEBI:33019"/>
        <dbReference type="ChEBI" id="CHEBI:57540"/>
        <dbReference type="ChEBI" id="CHEBI:58437"/>
        <dbReference type="ChEBI" id="CHEBI:456215"/>
        <dbReference type="EC" id="6.3.1.5"/>
    </reaction>
</comment>
<evidence type="ECO:0000256" key="15">
    <source>
        <dbReference type="RuleBase" id="RU003812"/>
    </source>
</evidence>
<dbReference type="Proteomes" id="UP000490386">
    <property type="component" value="Unassembled WGS sequence"/>
</dbReference>
<dbReference type="GO" id="GO:0009435">
    <property type="term" value="P:NAD+ biosynthetic process"/>
    <property type="evidence" value="ECO:0007669"/>
    <property type="project" value="UniProtKB-UniRule"/>
</dbReference>
<evidence type="ECO:0000256" key="3">
    <source>
        <dbReference type="ARBA" id="ARBA00022598"/>
    </source>
</evidence>
<comment type="caution">
    <text evidence="17">The sequence shown here is derived from an EMBL/GenBank/DDBJ whole genome shotgun (WGS) entry which is preliminary data.</text>
</comment>
<organism evidence="17 18">
    <name type="scientific">Pseudoclavibacter terrae</name>
    <dbReference type="NCBI Taxonomy" id="1530195"/>
    <lineage>
        <taxon>Bacteria</taxon>
        <taxon>Bacillati</taxon>
        <taxon>Actinomycetota</taxon>
        <taxon>Actinomycetes</taxon>
        <taxon>Micrococcales</taxon>
        <taxon>Microbacteriaceae</taxon>
        <taxon>Pseudoclavibacter</taxon>
    </lineage>
</organism>
<evidence type="ECO:0000256" key="14">
    <source>
        <dbReference type="RuleBase" id="RU003811"/>
    </source>
</evidence>
<evidence type="ECO:0000256" key="11">
    <source>
        <dbReference type="ARBA" id="ARBA00066987"/>
    </source>
</evidence>
<dbReference type="HAMAP" id="MF_00193">
    <property type="entry name" value="NadE_ammonia_dep"/>
    <property type="match status" value="1"/>
</dbReference>
<evidence type="ECO:0000256" key="12">
    <source>
        <dbReference type="ARBA" id="ARBA00070926"/>
    </source>
</evidence>
<feature type="domain" description="NAD/GMP synthase" evidence="16">
    <location>
        <begin position="23"/>
        <end position="263"/>
    </location>
</feature>
<comment type="function">
    <text evidence="10 13">Catalyzes the ATP-dependent amidation of deamido-NAD to form NAD. Uses ammonia as a nitrogen source.</text>
</comment>
<dbReference type="InterPro" id="IPR022310">
    <property type="entry name" value="NAD/GMP_synthase"/>
</dbReference>
<dbReference type="OrthoDB" id="3266517at2"/>
<dbReference type="GO" id="GO:0004359">
    <property type="term" value="F:glutaminase activity"/>
    <property type="evidence" value="ECO:0007669"/>
    <property type="project" value="InterPro"/>
</dbReference>
<feature type="binding site" evidence="13">
    <location>
        <begin position="45"/>
        <end position="52"/>
    </location>
    <ligand>
        <name>ATP</name>
        <dbReference type="ChEBI" id="CHEBI:30616"/>
    </ligand>
</feature>
<dbReference type="FunFam" id="3.40.50.620:FF:000015">
    <property type="entry name" value="NH(3)-dependent NAD(+) synthetase"/>
    <property type="match status" value="1"/>
</dbReference>
<evidence type="ECO:0000256" key="8">
    <source>
        <dbReference type="ARBA" id="ARBA00023027"/>
    </source>
</evidence>
<gene>
    <name evidence="13 17" type="primary">nadE</name>
    <name evidence="17" type="ORF">F8O03_15770</name>
</gene>
<evidence type="ECO:0000256" key="10">
    <source>
        <dbReference type="ARBA" id="ARBA00055966"/>
    </source>
</evidence>
<dbReference type="NCBIfam" id="NF001979">
    <property type="entry name" value="PRK00768.1"/>
    <property type="match status" value="1"/>
</dbReference>
<dbReference type="UniPathway" id="UPA00253">
    <property type="reaction ID" value="UER00333"/>
</dbReference>
<evidence type="ECO:0000256" key="6">
    <source>
        <dbReference type="ARBA" id="ARBA00022840"/>
    </source>
</evidence>
<evidence type="ECO:0000313" key="17">
    <source>
        <dbReference type="EMBL" id="KAB1636408.1"/>
    </source>
</evidence>
<keyword evidence="6 13" id="KW-0067">ATP-binding</keyword>
<sequence>MSAQQEIIAALGVKPVIDPATEVRERISFMREYLRTTGSRGLVLGISGGQDSSLLGKLAQLAVEAVRAEGGDATFVAVRLPHGVQADEDDAQLALEFIQPDERITFDIKPATDGMQHAFLDATGRAITDFNKGNAKARQRMIAQYAIAGERGFLVLGTDHAAEAVTGFFTKYGDGGTDLNPLAGLTKSQGRQLLEELGAPERLYAKAPTADLLDETPGQTDEANLGLSYAQIDSYLTGGDVDAEIAERIEALYRKTEHKRQLPVLPTDNWWRA</sequence>
<reference evidence="17 18" key="1">
    <citation type="submission" date="2019-09" db="EMBL/GenBank/DDBJ databases">
        <title>Phylogeny of genus Pseudoclavibacter and closely related genus.</title>
        <authorList>
            <person name="Li Y."/>
        </authorList>
    </citation>
    <scope>NUCLEOTIDE SEQUENCE [LARGE SCALE GENOMIC DNA]</scope>
    <source>
        <strain evidence="17 18">THG-MD12</strain>
    </source>
</reference>
<comment type="subunit">
    <text evidence="2 13">Homodimer.</text>
</comment>
<feature type="binding site" evidence="13">
    <location>
        <position position="209"/>
    </location>
    <ligand>
        <name>ATP</name>
        <dbReference type="ChEBI" id="CHEBI:30616"/>
    </ligand>
</feature>
<dbReference type="InterPro" id="IPR003694">
    <property type="entry name" value="NAD_synthase"/>
</dbReference>
<evidence type="ECO:0000256" key="1">
    <source>
        <dbReference type="ARBA" id="ARBA00005859"/>
    </source>
</evidence>
<evidence type="ECO:0000256" key="2">
    <source>
        <dbReference type="ARBA" id="ARBA00011738"/>
    </source>
</evidence>
<feature type="binding site" evidence="13">
    <location>
        <position position="163"/>
    </location>
    <ligand>
        <name>Mg(2+)</name>
        <dbReference type="ChEBI" id="CHEBI:18420"/>
    </ligand>
</feature>
<dbReference type="EMBL" id="WBJX01000006">
    <property type="protein sequence ID" value="KAB1636408.1"/>
    <property type="molecule type" value="Genomic_DNA"/>
</dbReference>
<dbReference type="GO" id="GO:0008795">
    <property type="term" value="F:NAD+ synthase activity"/>
    <property type="evidence" value="ECO:0007669"/>
    <property type="project" value="UniProtKB-UniRule"/>
</dbReference>
<keyword evidence="3 13" id="KW-0436">Ligase</keyword>
<keyword evidence="5 13" id="KW-0547">Nucleotide-binding</keyword>
<keyword evidence="8 13" id="KW-0520">NAD</keyword>
<dbReference type="PANTHER" id="PTHR23090:SF7">
    <property type="entry name" value="NH(3)-DEPENDENT NAD(+) SYNTHETASE"/>
    <property type="match status" value="1"/>
</dbReference>
<feature type="binding site" evidence="13">
    <location>
        <position position="178"/>
    </location>
    <ligand>
        <name>deamido-NAD(+)</name>
        <dbReference type="ChEBI" id="CHEBI:58437"/>
        <note>ligand shared between two neighboring subunits</note>
    </ligand>
</feature>
<dbReference type="GO" id="GO:0005737">
    <property type="term" value="C:cytoplasm"/>
    <property type="evidence" value="ECO:0007669"/>
    <property type="project" value="InterPro"/>
</dbReference>
<feature type="binding site" evidence="13">
    <location>
        <position position="51"/>
    </location>
    <ligand>
        <name>Mg(2+)</name>
        <dbReference type="ChEBI" id="CHEBI:18420"/>
    </ligand>
</feature>
<dbReference type="SUPFAM" id="SSF52402">
    <property type="entry name" value="Adenine nucleotide alpha hydrolases-like"/>
    <property type="match status" value="1"/>
</dbReference>
<dbReference type="CDD" id="cd00553">
    <property type="entry name" value="NAD_synthase"/>
    <property type="match status" value="1"/>
</dbReference>
<dbReference type="GO" id="GO:0005524">
    <property type="term" value="F:ATP binding"/>
    <property type="evidence" value="ECO:0007669"/>
    <property type="project" value="UniProtKB-UniRule"/>
</dbReference>
<evidence type="ECO:0000259" key="16">
    <source>
        <dbReference type="Pfam" id="PF02540"/>
    </source>
</evidence>
<dbReference type="GO" id="GO:0003952">
    <property type="term" value="F:NAD+ synthase (glutamine-hydrolyzing) activity"/>
    <property type="evidence" value="ECO:0007669"/>
    <property type="project" value="InterPro"/>
</dbReference>
<dbReference type="Pfam" id="PF02540">
    <property type="entry name" value="NAD_synthase"/>
    <property type="match status" value="1"/>
</dbReference>
<keyword evidence="7 13" id="KW-0460">Magnesium</keyword>
<name>A0A7J5AY99_9MICO</name>
<dbReference type="Gene3D" id="3.40.50.620">
    <property type="entry name" value="HUPs"/>
    <property type="match status" value="1"/>
</dbReference>
<feature type="binding site" description="in other chain" evidence="13">
    <location>
        <begin position="258"/>
        <end position="259"/>
    </location>
    <ligand>
        <name>deamido-NAD(+)</name>
        <dbReference type="ChEBI" id="CHEBI:58437"/>
        <note>ligand shared between two neighboring subunits</note>
    </ligand>
</feature>
<dbReference type="GO" id="GO:0046872">
    <property type="term" value="F:metal ion binding"/>
    <property type="evidence" value="ECO:0007669"/>
    <property type="project" value="UniProtKB-KW"/>
</dbReference>
<dbReference type="EC" id="6.3.1.5" evidence="11 13"/>
<accession>A0A7J5AY99</accession>
<feature type="binding site" description="in other chain" evidence="13">
    <location>
        <position position="138"/>
    </location>
    <ligand>
        <name>deamido-NAD(+)</name>
        <dbReference type="ChEBI" id="CHEBI:58437"/>
        <note>ligand shared between two neighboring subunits</note>
    </ligand>
</feature>
<dbReference type="PANTHER" id="PTHR23090">
    <property type="entry name" value="NH 3 /GLUTAMINE-DEPENDENT NAD + SYNTHETASE"/>
    <property type="match status" value="1"/>
</dbReference>
<feature type="binding site" evidence="13">
    <location>
        <position position="158"/>
    </location>
    <ligand>
        <name>ATP</name>
        <dbReference type="ChEBI" id="CHEBI:30616"/>
    </ligand>
</feature>
<keyword evidence="18" id="KW-1185">Reference proteome</keyword>
<dbReference type="InterPro" id="IPR014729">
    <property type="entry name" value="Rossmann-like_a/b/a_fold"/>
</dbReference>
<dbReference type="AlphaFoldDB" id="A0A7J5AY99"/>